<dbReference type="PANTHER" id="PTHR13326:SF21">
    <property type="entry name" value="PSEUDOURIDYLATE SYNTHASE PUS7L"/>
    <property type="match status" value="1"/>
</dbReference>
<dbReference type="SUPFAM" id="SSF55120">
    <property type="entry name" value="Pseudouridine synthase"/>
    <property type="match status" value="1"/>
</dbReference>
<dbReference type="InterPro" id="IPR001656">
    <property type="entry name" value="PsdUridine_synth_TruD"/>
</dbReference>
<organism evidence="1 2">
    <name type="scientific">Prorocentrum cordatum</name>
    <dbReference type="NCBI Taxonomy" id="2364126"/>
    <lineage>
        <taxon>Eukaryota</taxon>
        <taxon>Sar</taxon>
        <taxon>Alveolata</taxon>
        <taxon>Dinophyceae</taxon>
        <taxon>Prorocentrales</taxon>
        <taxon>Prorocentraceae</taxon>
        <taxon>Prorocentrum</taxon>
    </lineage>
</organism>
<evidence type="ECO:0000313" key="2">
    <source>
        <dbReference type="Proteomes" id="UP001189429"/>
    </source>
</evidence>
<dbReference type="InterPro" id="IPR042214">
    <property type="entry name" value="TruD_catalytic"/>
</dbReference>
<accession>A0ABN9UEK9</accession>
<dbReference type="EMBL" id="CAUYUJ010015772">
    <property type="protein sequence ID" value="CAK0857967.1"/>
    <property type="molecule type" value="Genomic_DNA"/>
</dbReference>
<comment type="caution">
    <text evidence="1">The sequence shown here is derived from an EMBL/GenBank/DDBJ whole genome shotgun (WGS) entry which is preliminary data.</text>
</comment>
<dbReference type="Gene3D" id="3.30.2350.20">
    <property type="entry name" value="TruD, catalytic domain"/>
    <property type="match status" value="1"/>
</dbReference>
<dbReference type="PANTHER" id="PTHR13326">
    <property type="entry name" value="TRNA PSEUDOURIDINE SYNTHASE D"/>
    <property type="match status" value="1"/>
</dbReference>
<protein>
    <recommendedName>
        <fullName evidence="3">TRUD domain-containing protein</fullName>
    </recommendedName>
</protein>
<gene>
    <name evidence="1" type="ORF">PCOR1329_LOCUS47901</name>
</gene>
<dbReference type="Proteomes" id="UP001189429">
    <property type="component" value="Unassembled WGS sequence"/>
</dbReference>
<evidence type="ECO:0008006" key="3">
    <source>
        <dbReference type="Google" id="ProtNLM"/>
    </source>
</evidence>
<keyword evidence="2" id="KW-1185">Reference proteome</keyword>
<reference evidence="1" key="1">
    <citation type="submission" date="2023-10" db="EMBL/GenBank/DDBJ databases">
        <authorList>
            <person name="Chen Y."/>
            <person name="Shah S."/>
            <person name="Dougan E. K."/>
            <person name="Thang M."/>
            <person name="Chan C."/>
        </authorList>
    </citation>
    <scope>NUCLEOTIDE SEQUENCE [LARGE SCALE GENOMIC DNA]</scope>
</reference>
<sequence length="177" mass="18239">RARVLDDPAAAAGLADVVLPLPGSAVEYPPGLRSVYEALSLELLGLPLEAFHREPPLGLPLTGVYRALATVPGDLSWGAVPAEESARVAKQQCGRLLLTDVDRLSGAVAAPRGGGACSRGEGEAAAACGPGDPGSVIFSCTLPAAAYLTMAFREATRQDVSWRWQAAETPGRKGHVG</sequence>
<evidence type="ECO:0000313" key="1">
    <source>
        <dbReference type="EMBL" id="CAK0857967.1"/>
    </source>
</evidence>
<proteinExistence type="predicted"/>
<feature type="non-terminal residue" evidence="1">
    <location>
        <position position="1"/>
    </location>
</feature>
<dbReference type="InterPro" id="IPR020103">
    <property type="entry name" value="PsdUridine_synth_cat_dom_sf"/>
</dbReference>
<feature type="non-terminal residue" evidence="1">
    <location>
        <position position="177"/>
    </location>
</feature>
<name>A0ABN9UEK9_9DINO</name>